<keyword evidence="6" id="KW-0239">DNA-directed DNA polymerase</keyword>
<evidence type="ECO:0000256" key="8">
    <source>
        <dbReference type="ARBA" id="ARBA00049244"/>
    </source>
</evidence>
<keyword evidence="7" id="KW-0238">DNA-binding</keyword>
<reference evidence="10" key="1">
    <citation type="submission" date="2022-11" db="EMBL/GenBank/DDBJ databases">
        <title>Centuries of genome instability and evolution in soft-shell clam transmissible cancer (bioRxiv).</title>
        <authorList>
            <person name="Hart S.F.M."/>
            <person name="Yonemitsu M.A."/>
            <person name="Giersch R.M."/>
            <person name="Beal B.F."/>
            <person name="Arriagada G."/>
            <person name="Davis B.W."/>
            <person name="Ostrander E.A."/>
            <person name="Goff S.P."/>
            <person name="Metzger M.J."/>
        </authorList>
    </citation>
    <scope>NUCLEOTIDE SEQUENCE</scope>
    <source>
        <strain evidence="10">MELC-2E11</strain>
        <tissue evidence="10">Siphon/mantle</tissue>
    </source>
</reference>
<evidence type="ECO:0000256" key="5">
    <source>
        <dbReference type="ARBA" id="ARBA00022705"/>
    </source>
</evidence>
<dbReference type="EMBL" id="CP111012">
    <property type="protein sequence ID" value="WAQ94967.1"/>
    <property type="molecule type" value="Genomic_DNA"/>
</dbReference>
<dbReference type="Proteomes" id="UP001164746">
    <property type="component" value="Chromosome 1"/>
</dbReference>
<evidence type="ECO:0000256" key="4">
    <source>
        <dbReference type="ARBA" id="ARBA00022695"/>
    </source>
</evidence>
<dbReference type="InterPro" id="IPR012337">
    <property type="entry name" value="RNaseH-like_sf"/>
</dbReference>
<comment type="similarity">
    <text evidence="1">Belongs to the DNA polymerase type-B family.</text>
</comment>
<dbReference type="PANTHER" id="PTHR33568">
    <property type="entry name" value="DNA POLYMERASE"/>
    <property type="match status" value="1"/>
</dbReference>
<evidence type="ECO:0000256" key="3">
    <source>
        <dbReference type="ARBA" id="ARBA00022679"/>
    </source>
</evidence>
<gene>
    <name evidence="10" type="ORF">MAR_007438</name>
</gene>
<keyword evidence="3" id="KW-0808">Transferase</keyword>
<feature type="non-terminal residue" evidence="10">
    <location>
        <position position="1"/>
    </location>
</feature>
<accession>A0ABY7DDZ1</accession>
<name>A0ABY7DDZ1_MYAAR</name>
<evidence type="ECO:0000256" key="2">
    <source>
        <dbReference type="ARBA" id="ARBA00012417"/>
    </source>
</evidence>
<sequence length="477" mass="55339">MKHTVKHAKTLWKKITNVLCSHWKRMNIRPQLIEQKQRIPNIYFFDFECTQDQQLQCEKGYLLGVNGKCGNCRKATCGSFEHRPNLCVVQRVCTQCLDSNLSIDSECDHCGKNELVFKGEKTTQQFCQWLFSEENLGATVICHNFKGYDSYPVLQYLHDNAIFPEVITNGTKFMSIKIPVCKMRFIDSINFIPMALADMPKAFGITELAKGYFPHLFNRQENQTNTLTKLPDLKYYYPDGMKIDKRLEFLAWYFIHKNGAFDFQYELCGHSEEMLPEVSRIVSGNNTKEVPGIDPFEKCLTIASACNLVFRRIFLEHENIGIIPTHGYRPEEKQSVLAYKWLAYLAYQKDVYIQHGRNVGEKQIGPYKGNGHYKTEEGEKVALEMNGCFWHGCNRCFKSNTINPVNDMTMGYLYARTLDRQQNIESLGYTYVSKWECDFKKEIQDTPGFQEFIRSVNIVTPLEPRDAFYGGRTEGFK</sequence>
<dbReference type="Gene3D" id="3.40.960.10">
    <property type="entry name" value="VSR Endonuclease"/>
    <property type="match status" value="1"/>
</dbReference>
<evidence type="ECO:0000313" key="11">
    <source>
        <dbReference type="Proteomes" id="UP001164746"/>
    </source>
</evidence>
<evidence type="ECO:0000259" key="9">
    <source>
        <dbReference type="Pfam" id="PF03175"/>
    </source>
</evidence>
<protein>
    <recommendedName>
        <fullName evidence="2">DNA-directed DNA polymerase</fullName>
        <ecNumber evidence="2">2.7.7.7</ecNumber>
    </recommendedName>
</protein>
<keyword evidence="11" id="KW-1185">Reference proteome</keyword>
<evidence type="ECO:0000256" key="7">
    <source>
        <dbReference type="ARBA" id="ARBA00023125"/>
    </source>
</evidence>
<dbReference type="InterPro" id="IPR036397">
    <property type="entry name" value="RNaseH_sf"/>
</dbReference>
<dbReference type="InterPro" id="IPR004868">
    <property type="entry name" value="DNA-dir_DNA_pol_B_mt/vir"/>
</dbReference>
<dbReference type="PANTHER" id="PTHR33568:SF3">
    <property type="entry name" value="DNA-DIRECTED DNA POLYMERASE"/>
    <property type="match status" value="1"/>
</dbReference>
<dbReference type="Pfam" id="PF03175">
    <property type="entry name" value="DNA_pol_B_2"/>
    <property type="match status" value="1"/>
</dbReference>
<dbReference type="Gene3D" id="3.30.420.10">
    <property type="entry name" value="Ribonuclease H-like superfamily/Ribonuclease H"/>
    <property type="match status" value="1"/>
</dbReference>
<evidence type="ECO:0000256" key="6">
    <source>
        <dbReference type="ARBA" id="ARBA00022932"/>
    </source>
</evidence>
<feature type="domain" description="DNA-directed DNA polymerase family B mitochondria/virus" evidence="9">
    <location>
        <begin position="137"/>
        <end position="242"/>
    </location>
</feature>
<dbReference type="EC" id="2.7.7.7" evidence="2"/>
<evidence type="ECO:0000256" key="1">
    <source>
        <dbReference type="ARBA" id="ARBA00005755"/>
    </source>
</evidence>
<proteinExistence type="inferred from homology"/>
<organism evidence="10 11">
    <name type="scientific">Mya arenaria</name>
    <name type="common">Soft-shell clam</name>
    <dbReference type="NCBI Taxonomy" id="6604"/>
    <lineage>
        <taxon>Eukaryota</taxon>
        <taxon>Metazoa</taxon>
        <taxon>Spiralia</taxon>
        <taxon>Lophotrochozoa</taxon>
        <taxon>Mollusca</taxon>
        <taxon>Bivalvia</taxon>
        <taxon>Autobranchia</taxon>
        <taxon>Heteroconchia</taxon>
        <taxon>Euheterodonta</taxon>
        <taxon>Imparidentia</taxon>
        <taxon>Neoheterodontei</taxon>
        <taxon>Myida</taxon>
        <taxon>Myoidea</taxon>
        <taxon>Myidae</taxon>
        <taxon>Mya</taxon>
    </lineage>
</organism>
<dbReference type="SUPFAM" id="SSF53098">
    <property type="entry name" value="Ribonuclease H-like"/>
    <property type="match status" value="1"/>
</dbReference>
<comment type="catalytic activity">
    <reaction evidence="8">
        <text>DNA(n) + a 2'-deoxyribonucleoside 5'-triphosphate = DNA(n+1) + diphosphate</text>
        <dbReference type="Rhea" id="RHEA:22508"/>
        <dbReference type="Rhea" id="RHEA-COMP:17339"/>
        <dbReference type="Rhea" id="RHEA-COMP:17340"/>
        <dbReference type="ChEBI" id="CHEBI:33019"/>
        <dbReference type="ChEBI" id="CHEBI:61560"/>
        <dbReference type="ChEBI" id="CHEBI:173112"/>
        <dbReference type="EC" id="2.7.7.7"/>
    </reaction>
</comment>
<evidence type="ECO:0000313" key="10">
    <source>
        <dbReference type="EMBL" id="WAQ94967.1"/>
    </source>
</evidence>
<keyword evidence="4" id="KW-0548">Nucleotidyltransferase</keyword>
<keyword evidence="5" id="KW-0235">DNA replication</keyword>